<dbReference type="RefSeq" id="WP_188779061.1">
    <property type="nucleotide sequence ID" value="NZ_BMKQ01000001.1"/>
</dbReference>
<evidence type="ECO:0000313" key="1">
    <source>
        <dbReference type="EMBL" id="GGF40835.1"/>
    </source>
</evidence>
<reference evidence="1" key="1">
    <citation type="journal article" date="2014" name="Int. J. Syst. Evol. Microbiol.">
        <title>Complete genome sequence of Corynebacterium casei LMG S-19264T (=DSM 44701T), isolated from a smear-ripened cheese.</title>
        <authorList>
            <consortium name="US DOE Joint Genome Institute (JGI-PGF)"/>
            <person name="Walter F."/>
            <person name="Albersmeier A."/>
            <person name="Kalinowski J."/>
            <person name="Ruckert C."/>
        </authorList>
    </citation>
    <scope>NUCLEOTIDE SEQUENCE</scope>
    <source>
        <strain evidence="1">CGMCC 1.16067</strain>
    </source>
</reference>
<organism evidence="1 2">
    <name type="scientific">Marmoricola endophyticus</name>
    <dbReference type="NCBI Taxonomy" id="2040280"/>
    <lineage>
        <taxon>Bacteria</taxon>
        <taxon>Bacillati</taxon>
        <taxon>Actinomycetota</taxon>
        <taxon>Actinomycetes</taxon>
        <taxon>Propionibacteriales</taxon>
        <taxon>Nocardioidaceae</taxon>
        <taxon>Marmoricola</taxon>
    </lineage>
</organism>
<dbReference type="Pfam" id="PF13563">
    <property type="entry name" value="2_5_RNA_ligase2"/>
    <property type="match status" value="1"/>
</dbReference>
<name>A0A917BFI4_9ACTN</name>
<dbReference type="PANTHER" id="PTHR40037">
    <property type="entry name" value="PHOSPHOESTERASE YJCG-RELATED"/>
    <property type="match status" value="1"/>
</dbReference>
<dbReference type="EMBL" id="BMKQ01000001">
    <property type="protein sequence ID" value="GGF40835.1"/>
    <property type="molecule type" value="Genomic_DNA"/>
</dbReference>
<keyword evidence="2" id="KW-1185">Reference proteome</keyword>
<dbReference type="SUPFAM" id="SSF55144">
    <property type="entry name" value="LigT-like"/>
    <property type="match status" value="1"/>
</dbReference>
<sequence length="172" mass="18690">MTLIGVSVPVPDPAGRALQDFRVSLGEDEATGIPTHVTLVPPLTVPGHGDDLEEVCDHLDAAAGRHRGFDVRLRGTGTFRPVTPVVFVNLVAGISECELLAADVRRGPLATDLEFPYHPHVTVAHQEDEAALRRAFDELADFEAAFAVGSFWLYTYDENGWTPRQEFLLGGS</sequence>
<dbReference type="Proteomes" id="UP000649179">
    <property type="component" value="Unassembled WGS sequence"/>
</dbReference>
<evidence type="ECO:0000313" key="2">
    <source>
        <dbReference type="Proteomes" id="UP000649179"/>
    </source>
</evidence>
<protein>
    <submittedName>
        <fullName evidence="1">Phosphoesterase</fullName>
    </submittedName>
</protein>
<dbReference type="InterPro" id="IPR050580">
    <property type="entry name" value="2H_phosphoesterase_YjcG-like"/>
</dbReference>
<reference evidence="1" key="2">
    <citation type="submission" date="2020-09" db="EMBL/GenBank/DDBJ databases">
        <authorList>
            <person name="Sun Q."/>
            <person name="Zhou Y."/>
        </authorList>
    </citation>
    <scope>NUCLEOTIDE SEQUENCE</scope>
    <source>
        <strain evidence="1">CGMCC 1.16067</strain>
    </source>
</reference>
<comment type="caution">
    <text evidence="1">The sequence shown here is derived from an EMBL/GenBank/DDBJ whole genome shotgun (WGS) entry which is preliminary data.</text>
</comment>
<accession>A0A917BFI4</accession>
<gene>
    <name evidence="1" type="ORF">GCM10011519_13150</name>
</gene>
<dbReference type="Gene3D" id="3.90.1140.10">
    <property type="entry name" value="Cyclic phosphodiesterase"/>
    <property type="match status" value="1"/>
</dbReference>
<proteinExistence type="predicted"/>
<dbReference type="InterPro" id="IPR009097">
    <property type="entry name" value="Cyclic_Pdiesterase"/>
</dbReference>
<dbReference type="PANTHER" id="PTHR40037:SF1">
    <property type="entry name" value="PHOSPHOESTERASE SAOUHSC_00951-RELATED"/>
    <property type="match status" value="1"/>
</dbReference>
<dbReference type="AlphaFoldDB" id="A0A917BFI4"/>